<comment type="caution">
    <text evidence="1">The sequence shown here is derived from an EMBL/GenBank/DDBJ whole genome shotgun (WGS) entry which is preliminary data.</text>
</comment>
<dbReference type="Pfam" id="PF16672">
    <property type="entry name" value="LAMTOR5"/>
    <property type="match status" value="1"/>
</dbReference>
<evidence type="ECO:0000313" key="2">
    <source>
        <dbReference type="Proteomes" id="UP001149090"/>
    </source>
</evidence>
<keyword evidence="2" id="KW-1185">Reference proteome</keyword>
<organism evidence="1 2">
    <name type="scientific">Anaeramoeba ignava</name>
    <name type="common">Anaerobic marine amoeba</name>
    <dbReference type="NCBI Taxonomy" id="1746090"/>
    <lineage>
        <taxon>Eukaryota</taxon>
        <taxon>Metamonada</taxon>
        <taxon>Anaeramoebidae</taxon>
        <taxon>Anaeramoeba</taxon>
    </lineage>
</organism>
<proteinExistence type="predicted"/>
<dbReference type="AlphaFoldDB" id="A0A9Q0LNC0"/>
<reference evidence="1" key="1">
    <citation type="submission" date="2022-10" db="EMBL/GenBank/DDBJ databases">
        <title>Novel sulphate-reducing endosymbionts in the free-living metamonad Anaeramoeba.</title>
        <authorList>
            <person name="Jerlstrom-Hultqvist J."/>
            <person name="Cepicka I."/>
            <person name="Gallot-Lavallee L."/>
            <person name="Salas-Leiva D."/>
            <person name="Curtis B.A."/>
            <person name="Zahonova K."/>
            <person name="Pipaliya S."/>
            <person name="Dacks J."/>
            <person name="Roger A.J."/>
        </authorList>
    </citation>
    <scope>NUCLEOTIDE SEQUENCE</scope>
    <source>
        <strain evidence="1">BMAN</strain>
    </source>
</reference>
<evidence type="ECO:0000313" key="1">
    <source>
        <dbReference type="EMBL" id="KAJ5075978.1"/>
    </source>
</evidence>
<gene>
    <name evidence="1" type="ORF">M0811_06840</name>
</gene>
<dbReference type="EMBL" id="JAPDFW010000063">
    <property type="protein sequence ID" value="KAJ5075978.1"/>
    <property type="molecule type" value="Genomic_DNA"/>
</dbReference>
<dbReference type="GO" id="GO:0071986">
    <property type="term" value="C:Ragulator complex"/>
    <property type="evidence" value="ECO:0007669"/>
    <property type="project" value="InterPro"/>
</dbReference>
<name>A0A9Q0LNC0_ANAIG</name>
<dbReference type="OrthoDB" id="10692537at2759"/>
<protein>
    <submittedName>
        <fullName evidence="1">Ragulator complex protein lamtor5</fullName>
    </submittedName>
</protein>
<sequence>MDEKIKNEMTKIMKLNQADGVIMTDKNGLCLARSGYFESDNLSGFIHSISQHSAELENLHFSKSKNNQNKQEMVFLTDNFQNEDFLENETSFITCIETNTSNKNENEIYQKFLSICTKFQIIPNFISFEKIFEDSIYKTTLITSMKKIYEENFKEEKNINSFVKNFFAISNPNFEILLHSQDKQIYPAILQLRPEKFHLIYQDKIFTFMFGNSQFKMIESLDIENIATLENQEEKQNIFTFQFKNKLEKEVVMKTFEMFSWYYKIEVEEHEINTKILGENDEIEALLLRCLNKGNLKF</sequence>
<dbReference type="Gene3D" id="3.30.450.30">
    <property type="entry name" value="Dynein light chain 2a, cytoplasmic"/>
    <property type="match status" value="1"/>
</dbReference>
<dbReference type="InterPro" id="IPR024135">
    <property type="entry name" value="LAMTOR5"/>
</dbReference>
<dbReference type="Proteomes" id="UP001149090">
    <property type="component" value="Unassembled WGS sequence"/>
</dbReference>
<accession>A0A9Q0LNC0</accession>